<evidence type="ECO:0000256" key="3">
    <source>
        <dbReference type="ARBA" id="ARBA00022723"/>
    </source>
</evidence>
<evidence type="ECO:0000259" key="8">
    <source>
        <dbReference type="PROSITE" id="PS51007"/>
    </source>
</evidence>
<evidence type="ECO:0000256" key="2">
    <source>
        <dbReference type="ARBA" id="ARBA00022617"/>
    </source>
</evidence>
<dbReference type="EMBL" id="JBAKFG010000003">
    <property type="protein sequence ID" value="MEX0373506.1"/>
    <property type="molecule type" value="Genomic_DNA"/>
</dbReference>
<dbReference type="SUPFAM" id="SSF46626">
    <property type="entry name" value="Cytochrome c"/>
    <property type="match status" value="1"/>
</dbReference>
<evidence type="ECO:0000313" key="9">
    <source>
        <dbReference type="EMBL" id="MEX0373506.1"/>
    </source>
</evidence>
<dbReference type="Proteomes" id="UP001556636">
    <property type="component" value="Unassembled WGS sequence"/>
</dbReference>
<gene>
    <name evidence="9" type="ORF">V6X51_08700</name>
</gene>
<keyword evidence="7" id="KW-0732">Signal</keyword>
<accession>A0ABV3RZ71</accession>
<feature type="signal peptide" evidence="7">
    <location>
        <begin position="1"/>
        <end position="21"/>
    </location>
</feature>
<keyword evidence="2 6" id="KW-0349">Heme</keyword>
<evidence type="ECO:0000256" key="6">
    <source>
        <dbReference type="PROSITE-ProRule" id="PRU00433"/>
    </source>
</evidence>
<keyword evidence="3 6" id="KW-0479">Metal-binding</keyword>
<dbReference type="InterPro" id="IPR036909">
    <property type="entry name" value="Cyt_c-like_dom_sf"/>
</dbReference>
<dbReference type="PANTHER" id="PTHR33751:SF9">
    <property type="entry name" value="CYTOCHROME C4"/>
    <property type="match status" value="1"/>
</dbReference>
<keyword evidence="5 6" id="KW-0408">Iron</keyword>
<protein>
    <submittedName>
        <fullName evidence="9">Cytochrome c</fullName>
    </submittedName>
</protein>
<dbReference type="InterPro" id="IPR009056">
    <property type="entry name" value="Cyt_c-like_dom"/>
</dbReference>
<dbReference type="InterPro" id="IPR050597">
    <property type="entry name" value="Cytochrome_c_Oxidase_Subunit"/>
</dbReference>
<name>A0ABV3RZ71_9GAMM</name>
<dbReference type="Pfam" id="PF00034">
    <property type="entry name" value="Cytochrom_C"/>
    <property type="match status" value="1"/>
</dbReference>
<dbReference type="RefSeq" id="WP_148121731.1">
    <property type="nucleotide sequence ID" value="NZ_CP016382.1"/>
</dbReference>
<sequence length="118" mass="12296">MMHCIRCLGALLILAAGVAQAQSIGDIEAGKAKSQTCAACHGANGASDNPAFPMLAGQHADYLLHALKAYKSGDRQNAIMNGQAAALSEEDMRDLAAYYAAQDSAIQTLERRSANSDG</sequence>
<dbReference type="Gene3D" id="1.10.760.10">
    <property type="entry name" value="Cytochrome c-like domain"/>
    <property type="match status" value="1"/>
</dbReference>
<dbReference type="PANTHER" id="PTHR33751">
    <property type="entry name" value="CBB3-TYPE CYTOCHROME C OXIDASE SUBUNIT FIXP"/>
    <property type="match status" value="1"/>
</dbReference>
<evidence type="ECO:0000256" key="5">
    <source>
        <dbReference type="ARBA" id="ARBA00023004"/>
    </source>
</evidence>
<keyword evidence="10" id="KW-1185">Reference proteome</keyword>
<keyword evidence="1" id="KW-0813">Transport</keyword>
<evidence type="ECO:0000256" key="7">
    <source>
        <dbReference type="SAM" id="SignalP"/>
    </source>
</evidence>
<evidence type="ECO:0000313" key="10">
    <source>
        <dbReference type="Proteomes" id="UP001556636"/>
    </source>
</evidence>
<organism evidence="9 10">
    <name type="scientific">Spiribacter roseus</name>
    <dbReference type="NCBI Taxonomy" id="1855875"/>
    <lineage>
        <taxon>Bacteria</taxon>
        <taxon>Pseudomonadati</taxon>
        <taxon>Pseudomonadota</taxon>
        <taxon>Gammaproteobacteria</taxon>
        <taxon>Chromatiales</taxon>
        <taxon>Ectothiorhodospiraceae</taxon>
        <taxon>Spiribacter</taxon>
    </lineage>
</organism>
<comment type="caution">
    <text evidence="9">The sequence shown here is derived from an EMBL/GenBank/DDBJ whole genome shotgun (WGS) entry which is preliminary data.</text>
</comment>
<dbReference type="PROSITE" id="PS51007">
    <property type="entry name" value="CYTC"/>
    <property type="match status" value="1"/>
</dbReference>
<reference evidence="9 10" key="1">
    <citation type="submission" date="2024-02" db="EMBL/GenBank/DDBJ databases">
        <title>New especies of Spiribacter isolated from saline water.</title>
        <authorList>
            <person name="Leon M.J."/>
            <person name="De La Haba R."/>
            <person name="Sanchez-Porro C."/>
            <person name="Ventosa A."/>
        </authorList>
    </citation>
    <scope>NUCLEOTIDE SEQUENCE [LARGE SCALE GENOMIC DNA]</scope>
    <source>
        <strain evidence="10">ag22IC6-196</strain>
    </source>
</reference>
<keyword evidence="4" id="KW-0249">Electron transport</keyword>
<feature type="chain" id="PRO_5047222977" evidence="7">
    <location>
        <begin position="22"/>
        <end position="118"/>
    </location>
</feature>
<feature type="domain" description="Cytochrome c" evidence="8">
    <location>
        <begin position="25"/>
        <end position="103"/>
    </location>
</feature>
<evidence type="ECO:0000256" key="4">
    <source>
        <dbReference type="ARBA" id="ARBA00022982"/>
    </source>
</evidence>
<proteinExistence type="predicted"/>
<evidence type="ECO:0000256" key="1">
    <source>
        <dbReference type="ARBA" id="ARBA00022448"/>
    </source>
</evidence>